<reference evidence="5 6" key="1">
    <citation type="journal article" date="2023" name="Nat. Commun.">
        <title>Origin of minicircular mitochondrial genomes in red algae.</title>
        <authorList>
            <person name="Lee Y."/>
            <person name="Cho C.H."/>
            <person name="Lee Y.M."/>
            <person name="Park S.I."/>
            <person name="Yang J.H."/>
            <person name="West J.A."/>
            <person name="Bhattacharya D."/>
            <person name="Yoon H.S."/>
        </authorList>
    </citation>
    <scope>NUCLEOTIDE SEQUENCE [LARGE SCALE GENOMIC DNA]</scope>
    <source>
        <strain evidence="5 6">CCMP1338</strain>
        <tissue evidence="5">Whole cell</tissue>
    </source>
</reference>
<feature type="compositionally biased region" description="Basic residues" evidence="3">
    <location>
        <begin position="1"/>
        <end position="14"/>
    </location>
</feature>
<dbReference type="EMBL" id="JAMWBK010000003">
    <property type="protein sequence ID" value="KAJ8907067.1"/>
    <property type="molecule type" value="Genomic_DNA"/>
</dbReference>
<dbReference type="CDD" id="cd02859">
    <property type="entry name" value="E_set_AMPKbeta_like_N"/>
    <property type="match status" value="2"/>
</dbReference>
<protein>
    <recommendedName>
        <fullName evidence="4">AMP-activated protein kinase glycogen-binding domain-containing protein</fullName>
    </recommendedName>
</protein>
<keyword evidence="2" id="KW-0175">Coiled coil</keyword>
<feature type="domain" description="AMP-activated protein kinase glycogen-binding" evidence="4">
    <location>
        <begin position="1679"/>
        <end position="1759"/>
    </location>
</feature>
<evidence type="ECO:0000256" key="2">
    <source>
        <dbReference type="SAM" id="Coils"/>
    </source>
</evidence>
<keyword evidence="6" id="KW-1185">Reference proteome</keyword>
<dbReference type="InterPro" id="IPR032640">
    <property type="entry name" value="AMPK1_CBM"/>
</dbReference>
<feature type="coiled-coil region" evidence="2">
    <location>
        <begin position="728"/>
        <end position="832"/>
    </location>
</feature>
<evidence type="ECO:0000256" key="3">
    <source>
        <dbReference type="SAM" id="MobiDB-lite"/>
    </source>
</evidence>
<name>A0AAV8V0I8_9RHOD</name>
<dbReference type="PANTHER" id="PTHR10343:SF84">
    <property type="entry name" value="5'-AMP-ACTIVATED PROTEIN KINASE SUBUNIT BETA-1"/>
    <property type="match status" value="1"/>
</dbReference>
<feature type="compositionally biased region" description="Basic and acidic residues" evidence="3">
    <location>
        <begin position="89"/>
        <end position="106"/>
    </location>
</feature>
<dbReference type="GO" id="GO:0005737">
    <property type="term" value="C:cytoplasm"/>
    <property type="evidence" value="ECO:0007669"/>
    <property type="project" value="TreeGrafter"/>
</dbReference>
<evidence type="ECO:0000313" key="6">
    <source>
        <dbReference type="Proteomes" id="UP001157974"/>
    </source>
</evidence>
<feature type="region of interest" description="Disordered" evidence="3">
    <location>
        <begin position="559"/>
        <end position="681"/>
    </location>
</feature>
<dbReference type="Gene3D" id="2.60.40.10">
    <property type="entry name" value="Immunoglobulins"/>
    <property type="match status" value="2"/>
</dbReference>
<dbReference type="GO" id="GO:0019901">
    <property type="term" value="F:protein kinase binding"/>
    <property type="evidence" value="ECO:0007669"/>
    <property type="project" value="TreeGrafter"/>
</dbReference>
<sequence>MGQKKKKSRSKSNKHSSPAHSPENKLKSPAGTNAKASREEASTGNGADSQAQQSEKGEQNKLGPPPNLKTTEKVVPELKSANNNSTDVPVKKASSEAKSPEGKEGNKTPPPAQTGFNFLLSLLGQQQKGPPAEEEAGVSETPISREEDETPDGHEVPDVVVATDERNSLQENQVEPQAAEQTEAGDEEKVSTDFSERSSPQPVGSNASGAETIEEVSDASLNKIAVTTASGIHSLAVADTMEVAASPVSEERTPSHNQEDHERRDDIPSTAYPELGGDDRDATLQIGAQTDYVAEASDGGVPPSEEDLVTGAKDQGAAKEMNIGQDDHEAGASEEQKDSESSTARPTSWLYGGHHAAGYGVEEPQTEIRGSSFLGAMRNSVAEGPQPPPPRNAWGGYDEWNDPAQAYGSEGAYDDEADGSGFEDRDRSDRASPWAAMKTEEAKPTVFRDNVTEASAKPGVPLPELAKTVTGSNGPVKTKPRKPAPRVSWDMPIERFHEKVNGSVDPVRSTKELTASLPAEPSEKKVGLAEVVEPIESNATPEPVTVKATDPVQDSLLNMGVDHTAKDSAPTERPLTNTTADKDRTAVKTHEVQSRNVVDHSKKAALPVSKVADDKNTLSKVQRKTTNVAASNSAPKQVVPVKRPKSSVAPTTKSKPSQKKVSFADPAEEADPLEFSQAGSTMNETELKKILRMVDVEEPIESDMEALVGMENSLRAALKRQRDLGDAAAAKDDLIETLREQLEIATNRYESMSERVTRTETELKNRAEAMSQMQNQLKENAAELSKAKRGAMISKEEYTSLQQNVKRRGETVAELERDIEVKEALLKSMRLDLSMLQKQNGEVGTRLSTRETEKGRLQSELAAERQEVKRLGGIIENFGEMKATIEASQRESWRADPQLESKLREAQKTNAAMQWELKVLRFQMQATPTSSRREPMLQKMPAEQLQYSWSTEELETLQRLKERQLNPGSKAKESGLEEPFVSHSEMSRRCFPGDSAKYLEAFSKLYRVGSIGDKLIDDLKGACMAINPVDWERIYLSFFMALESMGKQTSSGEREKLDALWYQRPWQSVIADDLSNCTETTFQNWTARIWGLGFRNILLWGEPKESLIEQLTQSGFTLCVEGTSVASTSQDSPFSKLAMEGDDFARSVLFENTDQWSEVDTAQGAFLRTTGRKCFDLNMSTFGAWQQSFSTVVEELRSGKVMGKCISLGNLKFGSVNRTAAAPECEALCFLLGTLAARKGAIIVADLPVSLHSESLKWRSAGNVLILSRLLQVQTFNSVMGGNVHPLLQCLAELSRARIPWISGLEVPLVESKDILRNEGFVNRLTFGDKTKFAAIVEGAEEKNACAAFLTMLVAGIPMMQSGSDLTREAKFVQSRTKREKEVGFGNGDELLNLFRVDFSAAADEQSEPVKKIVGDLNVAVKNIYESSEALRFVNVSVQEVGEDQSMVCFVRTMPQASTEPIPVVVLANTSDRPVSGRIEASDMLVKLQVPNVAFKLDHLCEPTEGAKFDSSFGVLAAELPPYAISCFRLRVAQTPQRTKMMLSSTLSTPELKANTVPVLFDWNEGGNSAVVTGSFLNWKQVVALFPVKSNPRRHVGLHYMRPGTYEAKFISDGVWVCSPGLPLTNPSLTPADPSANNQLVVQTPKHDTEVVELHNHFMAVSRARRLPVEMGNMPCLRPVVIAWTRGGSSVSMSASFSGWNDVYKMFAHEAGRYHWTIINFPIGSHYYRFYVDGQWTVAEEHPIQVDDKGIRSNFIQIS</sequence>
<feature type="compositionally biased region" description="Basic and acidic residues" evidence="3">
    <location>
        <begin position="325"/>
        <end position="340"/>
    </location>
</feature>
<evidence type="ECO:0000259" key="4">
    <source>
        <dbReference type="Pfam" id="PF16561"/>
    </source>
</evidence>
<feature type="compositionally biased region" description="Basic and acidic residues" evidence="3">
    <location>
        <begin position="151"/>
        <end position="168"/>
    </location>
</feature>
<accession>A0AAV8V0I8</accession>
<dbReference type="InterPro" id="IPR050827">
    <property type="entry name" value="CRP1_MDG1_kinase"/>
</dbReference>
<feature type="compositionally biased region" description="Polar residues" evidence="3">
    <location>
        <begin position="197"/>
        <end position="209"/>
    </location>
</feature>
<feature type="compositionally biased region" description="Basic and acidic residues" evidence="3">
    <location>
        <begin position="249"/>
        <end position="267"/>
    </location>
</feature>
<feature type="compositionally biased region" description="Basic and acidic residues" evidence="3">
    <location>
        <begin position="580"/>
        <end position="602"/>
    </location>
</feature>
<proteinExistence type="inferred from homology"/>
<dbReference type="SUPFAM" id="SSF81296">
    <property type="entry name" value="E set domains"/>
    <property type="match status" value="2"/>
</dbReference>
<dbReference type="InterPro" id="IPR014756">
    <property type="entry name" value="Ig_E-set"/>
</dbReference>
<dbReference type="InterPro" id="IPR013783">
    <property type="entry name" value="Ig-like_fold"/>
</dbReference>
<comment type="caution">
    <text evidence="5">The sequence shown here is derived from an EMBL/GenBank/DDBJ whole genome shotgun (WGS) entry which is preliminary data.</text>
</comment>
<feature type="region of interest" description="Disordered" evidence="3">
    <location>
        <begin position="243"/>
        <end position="525"/>
    </location>
</feature>
<feature type="compositionally biased region" description="Polar residues" evidence="3">
    <location>
        <begin position="42"/>
        <end position="54"/>
    </location>
</feature>
<evidence type="ECO:0000256" key="1">
    <source>
        <dbReference type="ARBA" id="ARBA00010926"/>
    </source>
</evidence>
<feature type="compositionally biased region" description="Basic and acidic residues" evidence="3">
    <location>
        <begin position="187"/>
        <end position="196"/>
    </location>
</feature>
<dbReference type="GO" id="GO:0007165">
    <property type="term" value="P:signal transduction"/>
    <property type="evidence" value="ECO:0007669"/>
    <property type="project" value="TreeGrafter"/>
</dbReference>
<feature type="region of interest" description="Disordered" evidence="3">
    <location>
        <begin position="1"/>
        <end position="214"/>
    </location>
</feature>
<dbReference type="Pfam" id="PF16561">
    <property type="entry name" value="AMPK1_CBM"/>
    <property type="match status" value="2"/>
</dbReference>
<dbReference type="GO" id="GO:0031588">
    <property type="term" value="C:nucleotide-activated protein kinase complex"/>
    <property type="evidence" value="ECO:0007669"/>
    <property type="project" value="TreeGrafter"/>
</dbReference>
<gene>
    <name evidence="5" type="ORF">NDN08_003549</name>
</gene>
<evidence type="ECO:0000313" key="5">
    <source>
        <dbReference type="EMBL" id="KAJ8907067.1"/>
    </source>
</evidence>
<organism evidence="5 6">
    <name type="scientific">Rhodosorus marinus</name>
    <dbReference type="NCBI Taxonomy" id="101924"/>
    <lineage>
        <taxon>Eukaryota</taxon>
        <taxon>Rhodophyta</taxon>
        <taxon>Stylonematophyceae</taxon>
        <taxon>Stylonematales</taxon>
        <taxon>Stylonemataceae</taxon>
        <taxon>Rhodosorus</taxon>
    </lineage>
</organism>
<dbReference type="Proteomes" id="UP001157974">
    <property type="component" value="Unassembled WGS sequence"/>
</dbReference>
<dbReference type="PANTHER" id="PTHR10343">
    <property type="entry name" value="5'-AMP-ACTIVATED PROTEIN KINASE , BETA SUBUNIT"/>
    <property type="match status" value="1"/>
</dbReference>
<comment type="similarity">
    <text evidence="1">Belongs to the 5'-AMP-activated protein kinase beta subunit family.</text>
</comment>
<feature type="compositionally biased region" description="Polar residues" evidence="3">
    <location>
        <begin position="618"/>
        <end position="635"/>
    </location>
</feature>
<dbReference type="GO" id="GO:0005634">
    <property type="term" value="C:nucleus"/>
    <property type="evidence" value="ECO:0007669"/>
    <property type="project" value="TreeGrafter"/>
</dbReference>
<feature type="domain" description="AMP-activated protein kinase glycogen-binding" evidence="4">
    <location>
        <begin position="1557"/>
        <end position="1626"/>
    </location>
</feature>